<proteinExistence type="predicted"/>
<reference evidence="3" key="1">
    <citation type="journal article" date="2014" name="Nat. Genet.">
        <title>A reference genome for common bean and genome-wide analysis of dual domestications.</title>
        <authorList>
            <person name="Schmutz J."/>
            <person name="McClean P.E."/>
            <person name="Mamidi S."/>
            <person name="Wu G.A."/>
            <person name="Cannon S.B."/>
            <person name="Grimwood J."/>
            <person name="Jenkins J."/>
            <person name="Shu S."/>
            <person name="Song Q."/>
            <person name="Chavarro C."/>
            <person name="Torres-Torres M."/>
            <person name="Geffroy V."/>
            <person name="Moghaddam S.M."/>
            <person name="Gao D."/>
            <person name="Abernathy B."/>
            <person name="Barry K."/>
            <person name="Blair M."/>
            <person name="Brick M.A."/>
            <person name="Chovatia M."/>
            <person name="Gepts P."/>
            <person name="Goodstein D.M."/>
            <person name="Gonzales M."/>
            <person name="Hellsten U."/>
            <person name="Hyten D.L."/>
            <person name="Jia G."/>
            <person name="Kelly J.D."/>
            <person name="Kudrna D."/>
            <person name="Lee R."/>
            <person name="Richard M.M."/>
            <person name="Miklas P.N."/>
            <person name="Osorno J.M."/>
            <person name="Rodrigues J."/>
            <person name="Thareau V."/>
            <person name="Urrea C.A."/>
            <person name="Wang M."/>
            <person name="Yu Y."/>
            <person name="Zhang M."/>
            <person name="Wing R.A."/>
            <person name="Cregan P.B."/>
            <person name="Rokhsar D.S."/>
            <person name="Jackson S.A."/>
        </authorList>
    </citation>
    <scope>NUCLEOTIDE SEQUENCE [LARGE SCALE GENOMIC DNA]</scope>
    <source>
        <strain evidence="3">cv. G19833</strain>
    </source>
</reference>
<feature type="transmembrane region" description="Helical" evidence="1">
    <location>
        <begin position="232"/>
        <end position="250"/>
    </location>
</feature>
<feature type="transmembrane region" description="Helical" evidence="1">
    <location>
        <begin position="105"/>
        <end position="124"/>
    </location>
</feature>
<keyword evidence="1" id="KW-0812">Transmembrane</keyword>
<dbReference type="Proteomes" id="UP000000226">
    <property type="component" value="Chromosome 10"/>
</dbReference>
<keyword evidence="3" id="KW-1185">Reference proteome</keyword>
<evidence type="ECO:0000313" key="2">
    <source>
        <dbReference type="EMBL" id="ESW06282.1"/>
    </source>
</evidence>
<gene>
    <name evidence="2" type="ORF">PHAVU_010G034900g</name>
</gene>
<dbReference type="Gramene" id="ESW06282">
    <property type="protein sequence ID" value="ESW06282"/>
    <property type="gene ID" value="PHAVU_010G034900g"/>
</dbReference>
<feature type="transmembrane region" description="Helical" evidence="1">
    <location>
        <begin position="58"/>
        <end position="84"/>
    </location>
</feature>
<dbReference type="PANTHER" id="PTHR46431:SF9">
    <property type="entry name" value="SNARE ASSOCIATED GOLGI FAMILY PROTEIN-RELATED"/>
    <property type="match status" value="1"/>
</dbReference>
<dbReference type="STRING" id="3885.V7AL28"/>
<evidence type="ECO:0008006" key="4">
    <source>
        <dbReference type="Google" id="ProtNLM"/>
    </source>
</evidence>
<feature type="transmembrane region" description="Helical" evidence="1">
    <location>
        <begin position="130"/>
        <end position="158"/>
    </location>
</feature>
<dbReference type="AlphaFoldDB" id="V7AL28"/>
<dbReference type="eggNOG" id="ENOG502QV3G">
    <property type="taxonomic scope" value="Eukaryota"/>
</dbReference>
<evidence type="ECO:0000313" key="3">
    <source>
        <dbReference type="Proteomes" id="UP000000226"/>
    </source>
</evidence>
<evidence type="ECO:0000256" key="1">
    <source>
        <dbReference type="SAM" id="Phobius"/>
    </source>
</evidence>
<keyword evidence="1" id="KW-1133">Transmembrane helix</keyword>
<name>V7AL28_PHAVU</name>
<feature type="transmembrane region" description="Helical" evidence="1">
    <location>
        <begin position="197"/>
        <end position="220"/>
    </location>
</feature>
<organism evidence="2 3">
    <name type="scientific">Phaseolus vulgaris</name>
    <name type="common">Kidney bean</name>
    <name type="synonym">French bean</name>
    <dbReference type="NCBI Taxonomy" id="3885"/>
    <lineage>
        <taxon>Eukaryota</taxon>
        <taxon>Viridiplantae</taxon>
        <taxon>Streptophyta</taxon>
        <taxon>Embryophyta</taxon>
        <taxon>Tracheophyta</taxon>
        <taxon>Spermatophyta</taxon>
        <taxon>Magnoliopsida</taxon>
        <taxon>eudicotyledons</taxon>
        <taxon>Gunneridae</taxon>
        <taxon>Pentapetalae</taxon>
        <taxon>rosids</taxon>
        <taxon>fabids</taxon>
        <taxon>Fabales</taxon>
        <taxon>Fabaceae</taxon>
        <taxon>Papilionoideae</taxon>
        <taxon>50 kb inversion clade</taxon>
        <taxon>NPAAA clade</taxon>
        <taxon>indigoferoid/millettioid clade</taxon>
        <taxon>Phaseoleae</taxon>
        <taxon>Phaseolus</taxon>
    </lineage>
</organism>
<dbReference type="EMBL" id="CM002297">
    <property type="protein sequence ID" value="ESW06282.1"/>
    <property type="molecule type" value="Genomic_DNA"/>
</dbReference>
<dbReference type="PANTHER" id="PTHR46431">
    <property type="entry name" value="EXPRESSED PROTEIN"/>
    <property type="match status" value="1"/>
</dbReference>
<protein>
    <recommendedName>
        <fullName evidence="4">SNARE associated Golgi protein family</fullName>
    </recommendedName>
</protein>
<keyword evidence="1" id="KW-0472">Membrane</keyword>
<accession>V7AL28</accession>
<dbReference type="OrthoDB" id="202840at2759"/>
<sequence>MSFVCSVESIRACQIPMTYFNEDGIHVDIDHTKDMMRNHDGGEYVKLRGHNHHRPERIASMVLGQIGALFPLGLMALVAIKWVGPFVHRKGDYSDDKLGTNRFSSLELLAVVVFATIGLFPTLVLPSSPFIWVFGMTFGYFFGFLLIISAAIGVSLPFMIGSIFHHKIEWLEKYPKKASLLRSAGGGNWFHQFRAVALLRVSILYNYCAVATCVKYWPYLIGSLITLSAPEIILNVVGFCVTVGTTPSMLRGSSRSYEKMMICC</sequence>